<name>A0AAD3SZE0_NEPGR</name>
<dbReference type="Proteomes" id="UP001279734">
    <property type="component" value="Unassembled WGS sequence"/>
</dbReference>
<gene>
    <name evidence="1" type="ORF">Nepgr_021708</name>
</gene>
<dbReference type="AlphaFoldDB" id="A0AAD3SZE0"/>
<comment type="caution">
    <text evidence="1">The sequence shown here is derived from an EMBL/GenBank/DDBJ whole genome shotgun (WGS) entry which is preliminary data.</text>
</comment>
<organism evidence="1 2">
    <name type="scientific">Nepenthes gracilis</name>
    <name type="common">Slender pitcher plant</name>
    <dbReference type="NCBI Taxonomy" id="150966"/>
    <lineage>
        <taxon>Eukaryota</taxon>
        <taxon>Viridiplantae</taxon>
        <taxon>Streptophyta</taxon>
        <taxon>Embryophyta</taxon>
        <taxon>Tracheophyta</taxon>
        <taxon>Spermatophyta</taxon>
        <taxon>Magnoliopsida</taxon>
        <taxon>eudicotyledons</taxon>
        <taxon>Gunneridae</taxon>
        <taxon>Pentapetalae</taxon>
        <taxon>Caryophyllales</taxon>
        <taxon>Nepenthaceae</taxon>
        <taxon>Nepenthes</taxon>
    </lineage>
</organism>
<sequence length="193" mass="20825">MGCPHRLGRSGSFGLYGTFAHKLPVLLAAGIPLLARLQNLCGCRFWLMWTVVYAGHTGPSHTFPAWVAHSATSHSTKEGASAAYHPAAGLRNTAALAKQQGQKATYGPLHEQQNTAPYLESSEFAALDNQQTSAAQIHGGFIGGQILELHRTTAAQNSHPRQHHPLQGTLQNLIHTILHNTAKRATAAFHFTQ</sequence>
<accession>A0AAD3SZE0</accession>
<keyword evidence="2" id="KW-1185">Reference proteome</keyword>
<reference evidence="1" key="1">
    <citation type="submission" date="2023-05" db="EMBL/GenBank/DDBJ databases">
        <title>Nepenthes gracilis genome sequencing.</title>
        <authorList>
            <person name="Fukushima K."/>
        </authorList>
    </citation>
    <scope>NUCLEOTIDE SEQUENCE</scope>
    <source>
        <strain evidence="1">SING2019-196</strain>
    </source>
</reference>
<evidence type="ECO:0000313" key="1">
    <source>
        <dbReference type="EMBL" id="GMH19867.1"/>
    </source>
</evidence>
<proteinExistence type="predicted"/>
<protein>
    <submittedName>
        <fullName evidence="1">Uncharacterized protein</fullName>
    </submittedName>
</protein>
<dbReference type="EMBL" id="BSYO01000021">
    <property type="protein sequence ID" value="GMH19867.1"/>
    <property type="molecule type" value="Genomic_DNA"/>
</dbReference>
<evidence type="ECO:0000313" key="2">
    <source>
        <dbReference type="Proteomes" id="UP001279734"/>
    </source>
</evidence>